<accession>A0A242K3G4</accession>
<protein>
    <recommendedName>
        <fullName evidence="2">LysM domain-containing protein</fullName>
    </recommendedName>
</protein>
<evidence type="ECO:0000313" key="4">
    <source>
        <dbReference type="EMBL" id="WYJ90074.1"/>
    </source>
</evidence>
<dbReference type="SMART" id="SM00257">
    <property type="entry name" value="LysM"/>
    <property type="match status" value="1"/>
</dbReference>
<evidence type="ECO:0000313" key="5">
    <source>
        <dbReference type="Proteomes" id="UP000195141"/>
    </source>
</evidence>
<reference evidence="3" key="1">
    <citation type="submission" date="2017-05" db="EMBL/GenBank/DDBJ databases">
        <title>The Genome Sequence of Enterococcus sp. 9E7_DIV0242.</title>
        <authorList>
            <consortium name="The Broad Institute Genomics Platform"/>
            <consortium name="The Broad Institute Genomic Center for Infectious Diseases"/>
            <person name="Earl A."/>
            <person name="Manson A."/>
            <person name="Schwartman J."/>
            <person name="Gilmore M."/>
            <person name="Abouelleil A."/>
            <person name="Cao P."/>
            <person name="Chapman S."/>
            <person name="Cusick C."/>
            <person name="Shea T."/>
            <person name="Young S."/>
            <person name="Neafsey D."/>
            <person name="Nusbaum C."/>
            <person name="Birren B."/>
        </authorList>
    </citation>
    <scope>NUCLEOTIDE SEQUENCE [LARGE SCALE GENOMIC DNA]</scope>
    <source>
        <strain evidence="3">9E7_DIV0242</strain>
    </source>
</reference>
<dbReference type="InterPro" id="IPR036779">
    <property type="entry name" value="LysM_dom_sf"/>
</dbReference>
<dbReference type="EMBL" id="NGMM01000005">
    <property type="protein sequence ID" value="OTP13537.1"/>
    <property type="molecule type" value="Genomic_DNA"/>
</dbReference>
<dbReference type="Gene3D" id="3.10.350.10">
    <property type="entry name" value="LysM domain"/>
    <property type="match status" value="1"/>
</dbReference>
<evidence type="ECO:0000259" key="2">
    <source>
        <dbReference type="PROSITE" id="PS51782"/>
    </source>
</evidence>
<dbReference type="EMBL" id="CP147247">
    <property type="protein sequence ID" value="WYJ90074.1"/>
    <property type="molecule type" value="Genomic_DNA"/>
</dbReference>
<sequence>MKKNRIKAVVTLSFLCGIIGLTTYFVNTTQIEGSTPETGATSSEENKDAKVTTTSVAPGSESVSESSSAEVEQPAAPEATPAEPQPETEIYTVQEGQNLWEIAQATEMSMQNLMNTNQLSSSAIFAGQELLVEK</sequence>
<dbReference type="PROSITE" id="PS51782">
    <property type="entry name" value="LYSM"/>
    <property type="match status" value="1"/>
</dbReference>
<keyword evidence="5" id="KW-1185">Reference proteome</keyword>
<gene>
    <name evidence="4" type="ORF">A5888_001802</name>
    <name evidence="3" type="ORF">A5888_003015</name>
</gene>
<dbReference type="Proteomes" id="UP000195141">
    <property type="component" value="Chromosome"/>
</dbReference>
<dbReference type="SUPFAM" id="SSF54106">
    <property type="entry name" value="LysM domain"/>
    <property type="match status" value="1"/>
</dbReference>
<dbReference type="OrthoDB" id="9798935at2"/>
<name>A0A242K3G4_9ENTE</name>
<evidence type="ECO:0000313" key="3">
    <source>
        <dbReference type="EMBL" id="OTP13537.1"/>
    </source>
</evidence>
<feature type="domain" description="LysM" evidence="2">
    <location>
        <begin position="89"/>
        <end position="132"/>
    </location>
</feature>
<organism evidence="3">
    <name type="scientific">Candidatus Enterococcus clewellii</name>
    <dbReference type="NCBI Taxonomy" id="1834193"/>
    <lineage>
        <taxon>Bacteria</taxon>
        <taxon>Bacillati</taxon>
        <taxon>Bacillota</taxon>
        <taxon>Bacilli</taxon>
        <taxon>Lactobacillales</taxon>
        <taxon>Enterococcaceae</taxon>
        <taxon>Enterococcus</taxon>
    </lineage>
</organism>
<feature type="compositionally biased region" description="Polar residues" evidence="1">
    <location>
        <begin position="32"/>
        <end position="43"/>
    </location>
</feature>
<feature type="compositionally biased region" description="Low complexity" evidence="1">
    <location>
        <begin position="57"/>
        <end position="89"/>
    </location>
</feature>
<dbReference type="Pfam" id="PF01476">
    <property type="entry name" value="LysM"/>
    <property type="match status" value="1"/>
</dbReference>
<proteinExistence type="predicted"/>
<reference evidence="4" key="3">
    <citation type="submission" date="2024-03" db="EMBL/GenBank/DDBJ databases">
        <title>The Genome Sequence of Enterococcus sp. DIV0242b.</title>
        <authorList>
            <consortium name="The Broad Institute Genomics Platform"/>
            <consortium name="The Broad Institute Microbial Omics Core"/>
            <consortium name="The Broad Institute Genomic Center for Infectious Diseases"/>
            <person name="Earl A."/>
            <person name="Manson A."/>
            <person name="Gilmore M."/>
            <person name="Schwartman J."/>
            <person name="Shea T."/>
            <person name="Abouelleil A."/>
            <person name="Cao P."/>
            <person name="Chapman S."/>
            <person name="Cusick C."/>
            <person name="Young S."/>
            <person name="Neafsey D."/>
            <person name="Nusbaum C."/>
            <person name="Birren B."/>
        </authorList>
    </citation>
    <scope>NUCLEOTIDE SEQUENCE</scope>
    <source>
        <strain evidence="4">9E7_DIV0242</strain>
    </source>
</reference>
<evidence type="ECO:0000256" key="1">
    <source>
        <dbReference type="SAM" id="MobiDB-lite"/>
    </source>
</evidence>
<reference evidence="4" key="2">
    <citation type="submission" date="2017-05" db="EMBL/GenBank/DDBJ databases">
        <authorList>
            <consortium name="The Broad Institute Genomics Platform"/>
            <consortium name="The Broad Institute Genomic Center for Infectious Diseases"/>
            <person name="Earl A."/>
            <person name="Manson A."/>
            <person name="Schwartman J."/>
            <person name="Gilmore M."/>
            <person name="Abouelleil A."/>
            <person name="Cao P."/>
            <person name="Chapman S."/>
            <person name="Cusick C."/>
            <person name="Shea T."/>
            <person name="Young S."/>
            <person name="Neafsey D."/>
            <person name="Nusbaum C."/>
            <person name="Birren B."/>
        </authorList>
    </citation>
    <scope>NUCLEOTIDE SEQUENCE</scope>
    <source>
        <strain evidence="4">9E7_DIV0242</strain>
    </source>
</reference>
<dbReference type="InterPro" id="IPR018392">
    <property type="entry name" value="LysM"/>
</dbReference>
<feature type="region of interest" description="Disordered" evidence="1">
    <location>
        <begin position="32"/>
        <end position="95"/>
    </location>
</feature>
<dbReference type="RefSeq" id="WP_086350024.1">
    <property type="nucleotide sequence ID" value="NZ_CP147247.1"/>
</dbReference>
<dbReference type="CDD" id="cd00118">
    <property type="entry name" value="LysM"/>
    <property type="match status" value="1"/>
</dbReference>
<dbReference type="AlphaFoldDB" id="A0A242K3G4"/>